<feature type="compositionally biased region" description="Polar residues" evidence="4">
    <location>
        <begin position="1"/>
        <end position="13"/>
    </location>
</feature>
<dbReference type="GO" id="GO:0005829">
    <property type="term" value="C:cytosol"/>
    <property type="evidence" value="ECO:0007669"/>
    <property type="project" value="TreeGrafter"/>
</dbReference>
<dbReference type="GO" id="GO:0045727">
    <property type="term" value="P:positive regulation of translation"/>
    <property type="evidence" value="ECO:0007669"/>
    <property type="project" value="TreeGrafter"/>
</dbReference>
<reference evidence="8" key="1">
    <citation type="submission" date="2021-01" db="EMBL/GenBank/DDBJ databases">
        <authorList>
            <person name="Corre E."/>
            <person name="Pelletier E."/>
            <person name="Niang G."/>
            <person name="Scheremetjew M."/>
            <person name="Finn R."/>
            <person name="Kale V."/>
            <person name="Holt S."/>
            <person name="Cochrane G."/>
            <person name="Meng A."/>
            <person name="Brown T."/>
            <person name="Cohen L."/>
        </authorList>
    </citation>
    <scope>NUCLEOTIDE SEQUENCE</scope>
    <source>
        <strain evidence="8">CCMP 2712</strain>
    </source>
</reference>
<dbReference type="Gene3D" id="1.10.10.10">
    <property type="entry name" value="Winged helix-like DNA-binding domain superfamily/Winged helix DNA-binding domain"/>
    <property type="match status" value="1"/>
</dbReference>
<organism evidence="8">
    <name type="scientific">Guillardia theta</name>
    <name type="common">Cryptophyte</name>
    <name type="synonym">Cryptomonas phi</name>
    <dbReference type="NCBI Taxonomy" id="55529"/>
    <lineage>
        <taxon>Eukaryota</taxon>
        <taxon>Cryptophyceae</taxon>
        <taxon>Pyrenomonadales</taxon>
        <taxon>Geminigeraceae</taxon>
        <taxon>Guillardia</taxon>
    </lineage>
</organism>
<evidence type="ECO:0000256" key="2">
    <source>
        <dbReference type="ARBA" id="ARBA00022884"/>
    </source>
</evidence>
<dbReference type="InterPro" id="IPR012677">
    <property type="entry name" value="Nucleotide-bd_a/b_plait_sf"/>
</dbReference>
<dbReference type="PROSITE" id="PS50961">
    <property type="entry name" value="HTH_LA"/>
    <property type="match status" value="1"/>
</dbReference>
<feature type="compositionally biased region" description="Basic and acidic residues" evidence="4">
    <location>
        <begin position="311"/>
        <end position="340"/>
    </location>
</feature>
<dbReference type="PROSITE" id="PS50102">
    <property type="entry name" value="RRM"/>
    <property type="match status" value="1"/>
</dbReference>
<dbReference type="GO" id="GO:0003723">
    <property type="term" value="F:RNA binding"/>
    <property type="evidence" value="ECO:0007669"/>
    <property type="project" value="UniProtKB-UniRule"/>
</dbReference>
<evidence type="ECO:0000313" key="7">
    <source>
        <dbReference type="EMBL" id="CAE2315586.1"/>
    </source>
</evidence>
<dbReference type="AlphaFoldDB" id="A0A6U6BI08"/>
<feature type="region of interest" description="Disordered" evidence="4">
    <location>
        <begin position="1"/>
        <end position="21"/>
    </location>
</feature>
<dbReference type="Pfam" id="PF05383">
    <property type="entry name" value="La"/>
    <property type="match status" value="1"/>
</dbReference>
<evidence type="ECO:0000313" key="8">
    <source>
        <dbReference type="EMBL" id="CAE2315587.1"/>
    </source>
</evidence>
<dbReference type="SUPFAM" id="SSF46785">
    <property type="entry name" value="Winged helix' DNA-binding domain"/>
    <property type="match status" value="1"/>
</dbReference>
<keyword evidence="2 3" id="KW-0694">RNA-binding</keyword>
<dbReference type="Gene3D" id="3.30.70.330">
    <property type="match status" value="1"/>
</dbReference>
<evidence type="ECO:0008006" key="9">
    <source>
        <dbReference type="Google" id="ProtNLM"/>
    </source>
</evidence>
<feature type="domain" description="HTH La-type RNA-binding" evidence="6">
    <location>
        <begin position="23"/>
        <end position="112"/>
    </location>
</feature>
<dbReference type="InterPro" id="IPR035979">
    <property type="entry name" value="RBD_domain_sf"/>
</dbReference>
<feature type="region of interest" description="Disordered" evidence="4">
    <location>
        <begin position="311"/>
        <end position="430"/>
    </location>
</feature>
<feature type="compositionally biased region" description="Polar residues" evidence="4">
    <location>
        <begin position="356"/>
        <end position="366"/>
    </location>
</feature>
<feature type="compositionally biased region" description="Basic and acidic residues" evidence="4">
    <location>
        <begin position="253"/>
        <end position="266"/>
    </location>
</feature>
<evidence type="ECO:0000259" key="5">
    <source>
        <dbReference type="PROSITE" id="PS50102"/>
    </source>
</evidence>
<keyword evidence="1" id="KW-0597">Phosphoprotein</keyword>
<dbReference type="InterPro" id="IPR045180">
    <property type="entry name" value="La_dom_prot"/>
</dbReference>
<feature type="compositionally biased region" description="Pro residues" evidence="4">
    <location>
        <begin position="397"/>
        <end position="408"/>
    </location>
</feature>
<feature type="region of interest" description="Disordered" evidence="4">
    <location>
        <begin position="277"/>
        <end position="296"/>
    </location>
</feature>
<evidence type="ECO:0000256" key="3">
    <source>
        <dbReference type="PROSITE-ProRule" id="PRU00332"/>
    </source>
</evidence>
<dbReference type="InterPro" id="IPR006630">
    <property type="entry name" value="La_HTH"/>
</dbReference>
<dbReference type="InterPro" id="IPR036390">
    <property type="entry name" value="WH_DNA-bd_sf"/>
</dbReference>
<dbReference type="SMART" id="SM00715">
    <property type="entry name" value="LA"/>
    <property type="match status" value="1"/>
</dbReference>
<feature type="compositionally biased region" description="Basic residues" evidence="4">
    <location>
        <begin position="240"/>
        <end position="252"/>
    </location>
</feature>
<sequence>MATSKEAQPQNGAQDAKNAATKKLEGEELKEAIKKQVEYYFSRENLCQDTFLVSKMDAHYFVDLAVIADFQKVKHLTEDSALILESVKDSDKVVVDTGKQKIKPVALNARTTLILRNIPTSASEDAVRALITGDKWPKIVNVRSDVGDNWFVSYETEECTKSALELAKGLKWEGKSISCAIKSESLLKSLAPGSPPKGGVPNVYYGPTYVNSNGAYFPYPQDQGFMRQGRDGVDGNGRNGGKRNKGKGRNNKHQPEGREGHNQTEKKELAQQAPINLADFPKLEGSSKKATGYSKPYKSYSKDEIVDIIRDTKVDGAIKDKESPFLETRDLKMECDKTADDFNNQTKHAENKNGHNEASNNTVPSNDKTESKDKSPPPKATPKEAPAVKPANGDAPAPAPAPAAPAPAQPKKLSYAQMANGNRPAAEAST</sequence>
<dbReference type="EMBL" id="HBKN01030860">
    <property type="protein sequence ID" value="CAE2315586.1"/>
    <property type="molecule type" value="Transcribed_RNA"/>
</dbReference>
<dbReference type="GO" id="GO:0010494">
    <property type="term" value="C:cytoplasmic stress granule"/>
    <property type="evidence" value="ECO:0007669"/>
    <property type="project" value="TreeGrafter"/>
</dbReference>
<accession>A0A6U6BI08</accession>
<dbReference type="InterPro" id="IPR000504">
    <property type="entry name" value="RRM_dom"/>
</dbReference>
<dbReference type="EMBL" id="HBKN01030861">
    <property type="protein sequence ID" value="CAE2315587.1"/>
    <property type="molecule type" value="Transcribed_RNA"/>
</dbReference>
<evidence type="ECO:0000256" key="4">
    <source>
        <dbReference type="SAM" id="MobiDB-lite"/>
    </source>
</evidence>
<dbReference type="CDD" id="cd07323">
    <property type="entry name" value="LAM"/>
    <property type="match status" value="1"/>
</dbReference>
<dbReference type="PANTHER" id="PTHR22792:SF132">
    <property type="entry name" value="LA-RELATED PROTEIN 1"/>
    <property type="match status" value="1"/>
</dbReference>
<gene>
    <name evidence="7" type="ORF">GTHE00462_LOCUS24016</name>
    <name evidence="8" type="ORF">GTHE00462_LOCUS24017</name>
</gene>
<feature type="compositionally biased region" description="Basic and acidic residues" evidence="4">
    <location>
        <begin position="367"/>
        <end position="376"/>
    </location>
</feature>
<feature type="domain" description="RRM" evidence="5">
    <location>
        <begin position="111"/>
        <end position="184"/>
    </location>
</feature>
<name>A0A6U6BI08_GUITH</name>
<dbReference type="Pfam" id="PF26088">
    <property type="entry name" value="RRM_LARP4"/>
    <property type="match status" value="1"/>
</dbReference>
<evidence type="ECO:0000256" key="1">
    <source>
        <dbReference type="ARBA" id="ARBA00022553"/>
    </source>
</evidence>
<dbReference type="PANTHER" id="PTHR22792">
    <property type="entry name" value="LUPUS LA PROTEIN-RELATED"/>
    <property type="match status" value="1"/>
</dbReference>
<evidence type="ECO:0000259" key="6">
    <source>
        <dbReference type="PROSITE" id="PS50961"/>
    </source>
</evidence>
<dbReference type="InterPro" id="IPR058699">
    <property type="entry name" value="RRM_LARP4/4B"/>
</dbReference>
<proteinExistence type="predicted"/>
<feature type="region of interest" description="Disordered" evidence="4">
    <location>
        <begin position="220"/>
        <end position="266"/>
    </location>
</feature>
<protein>
    <recommendedName>
        <fullName evidence="9">HTH La-type RNA-binding domain-containing protein</fullName>
    </recommendedName>
</protein>
<dbReference type="InterPro" id="IPR036388">
    <property type="entry name" value="WH-like_DNA-bd_sf"/>
</dbReference>
<dbReference type="SUPFAM" id="SSF54928">
    <property type="entry name" value="RNA-binding domain, RBD"/>
    <property type="match status" value="1"/>
</dbReference>